<evidence type="ECO:0008006" key="4">
    <source>
        <dbReference type="Google" id="ProtNLM"/>
    </source>
</evidence>
<feature type="region of interest" description="Disordered" evidence="1">
    <location>
        <begin position="131"/>
        <end position="158"/>
    </location>
</feature>
<reference evidence="2 3" key="1">
    <citation type="submission" date="2018-08" db="EMBL/GenBank/DDBJ databases">
        <title>Streptomyces NEAU-D10 sp. nov., a novel Actinomycete isolated from soil.</title>
        <authorList>
            <person name="Jin L."/>
        </authorList>
    </citation>
    <scope>NUCLEOTIDE SEQUENCE [LARGE SCALE GENOMIC DNA]</scope>
    <source>
        <strain evidence="2 3">NEAU-D10</strain>
    </source>
</reference>
<dbReference type="OrthoDB" id="4264666at2"/>
<dbReference type="AlphaFoldDB" id="A0A371Q6K2"/>
<keyword evidence="3" id="KW-1185">Reference proteome</keyword>
<comment type="caution">
    <text evidence="2">The sequence shown here is derived from an EMBL/GenBank/DDBJ whole genome shotgun (WGS) entry which is preliminary data.</text>
</comment>
<organism evidence="2 3">
    <name type="scientific">Streptomyces inhibens</name>
    <dbReference type="NCBI Taxonomy" id="2293571"/>
    <lineage>
        <taxon>Bacteria</taxon>
        <taxon>Bacillati</taxon>
        <taxon>Actinomycetota</taxon>
        <taxon>Actinomycetes</taxon>
        <taxon>Kitasatosporales</taxon>
        <taxon>Streptomycetaceae</taxon>
        <taxon>Streptomyces</taxon>
    </lineage>
</organism>
<accession>A0A371Q6K2</accession>
<evidence type="ECO:0000313" key="2">
    <source>
        <dbReference type="EMBL" id="REK90322.1"/>
    </source>
</evidence>
<name>A0A371Q6K2_STRIH</name>
<evidence type="ECO:0000313" key="3">
    <source>
        <dbReference type="Proteomes" id="UP000262477"/>
    </source>
</evidence>
<feature type="region of interest" description="Disordered" evidence="1">
    <location>
        <begin position="30"/>
        <end position="54"/>
    </location>
</feature>
<protein>
    <recommendedName>
        <fullName evidence="4">WXG100 family type VII secretion target</fullName>
    </recommendedName>
</protein>
<dbReference type="EMBL" id="QUAC01000077">
    <property type="protein sequence ID" value="REK90322.1"/>
    <property type="molecule type" value="Genomic_DNA"/>
</dbReference>
<gene>
    <name evidence="2" type="ORF">DY245_11240</name>
</gene>
<sequence>MESLKAEGTSFVKLGEDFYTSVARLMDGLSALGAGPPSKGDNQPPPPEKSFGQQFWSGLTTFDSKDGAPPWGDDDIGEKFGVAYEGVRDGMYESMGHLSSKLQEIGKALTSMSKNYAEGEDFSESLMKQHVENKQAWQDPTKEQGPQVVRTAWRPASG</sequence>
<proteinExistence type="predicted"/>
<dbReference type="Proteomes" id="UP000262477">
    <property type="component" value="Unassembled WGS sequence"/>
</dbReference>
<evidence type="ECO:0000256" key="1">
    <source>
        <dbReference type="SAM" id="MobiDB-lite"/>
    </source>
</evidence>